<accession>A0A192Y7F1</accession>
<keyword evidence="3" id="KW-1185">Reference proteome</keyword>
<feature type="compositionally biased region" description="Basic residues" evidence="1">
    <location>
        <begin position="7"/>
        <end position="16"/>
    </location>
</feature>
<dbReference type="RefSeq" id="YP_009323534.1">
    <property type="nucleotide sequence ID" value="NC_031930.1"/>
</dbReference>
<reference evidence="2 3" key="1">
    <citation type="submission" date="2016-03" db="EMBL/GenBank/DDBJ databases">
        <title>Complete Genome Sequences of three Siphoviridae Bacteriophages infecting Salmonella enterica enterica subsp. Enteridis.</title>
        <authorList>
            <person name="Paradiso R."/>
            <person name="Lombardi S."/>
            <person name="Iodice M.G."/>
            <person name="Riccardi M.G."/>
            <person name="Orsini M."/>
            <person name="Bolletti Censi S."/>
            <person name="Galiero G."/>
            <person name="Borriello G."/>
        </authorList>
    </citation>
    <scope>NUCLEOTIDE SEQUENCE [LARGE SCALE GENOMIC DNA]</scope>
</reference>
<dbReference type="GeneID" id="30309412"/>
<organism evidence="2 3">
    <name type="scientific">Salmonella phage 118970_sal1</name>
    <dbReference type="NCBI Taxonomy" id="1813781"/>
    <lineage>
        <taxon>Viruses</taxon>
        <taxon>Duplodnaviria</taxon>
        <taxon>Heunggongvirae</taxon>
        <taxon>Uroviricota</taxon>
        <taxon>Caudoviricetes</taxon>
        <taxon>Casjensviridae</taxon>
        <taxon>Chivirus</taxon>
        <taxon>Chivirus cv118970sal1</taxon>
    </lineage>
</organism>
<evidence type="ECO:0000313" key="3">
    <source>
        <dbReference type="Proteomes" id="UP000201416"/>
    </source>
</evidence>
<evidence type="ECO:0000313" key="2">
    <source>
        <dbReference type="EMBL" id="ANM45784.1"/>
    </source>
</evidence>
<feature type="region of interest" description="Disordered" evidence="1">
    <location>
        <begin position="1"/>
        <end position="40"/>
    </location>
</feature>
<protein>
    <submittedName>
        <fullName evidence="2">Putative portal protein</fullName>
    </submittedName>
</protein>
<name>A0A192Y7F1_9CAUD</name>
<dbReference type="EMBL" id="KU927500">
    <property type="protein sequence ID" value="ANM45784.1"/>
    <property type="molecule type" value="Genomic_DNA"/>
</dbReference>
<proteinExistence type="predicted"/>
<evidence type="ECO:0000256" key="1">
    <source>
        <dbReference type="SAM" id="MobiDB-lite"/>
    </source>
</evidence>
<dbReference type="Proteomes" id="UP000201416">
    <property type="component" value="Segment"/>
</dbReference>
<feature type="compositionally biased region" description="Low complexity" evidence="1">
    <location>
        <begin position="18"/>
        <end position="27"/>
    </location>
</feature>
<sequence>MTEKKRSTTQRAKKAAKTADVATLDATPQNPSALGGGLEGAERNTREMFRWTPAIISPDQQIAQDGTLALSRAQDIVQNDGYAFGAVAIHRDSASARSTNSTRNPIRWCSARRKVGRMNFRK</sequence>
<dbReference type="KEGG" id="vg:30309412"/>